<evidence type="ECO:0000259" key="1">
    <source>
        <dbReference type="PROSITE" id="PS50181"/>
    </source>
</evidence>
<reference evidence="2" key="2">
    <citation type="submission" date="2014-07" db="EMBL/GenBank/DDBJ databases">
        <authorList>
            <person name="Hull J."/>
        </authorList>
    </citation>
    <scope>NUCLEOTIDE SEQUENCE</scope>
</reference>
<dbReference type="EMBL" id="GBHO01012057">
    <property type="protein sequence ID" value="JAG31547.1"/>
    <property type="molecule type" value="Transcribed_RNA"/>
</dbReference>
<dbReference type="Pfam" id="PF12937">
    <property type="entry name" value="F-box-like"/>
    <property type="match status" value="1"/>
</dbReference>
<dbReference type="Gene3D" id="1.20.1280.50">
    <property type="match status" value="1"/>
</dbReference>
<organism evidence="2">
    <name type="scientific">Lygus hesperus</name>
    <name type="common">Western plant bug</name>
    <dbReference type="NCBI Taxonomy" id="30085"/>
    <lineage>
        <taxon>Eukaryota</taxon>
        <taxon>Metazoa</taxon>
        <taxon>Ecdysozoa</taxon>
        <taxon>Arthropoda</taxon>
        <taxon>Hexapoda</taxon>
        <taxon>Insecta</taxon>
        <taxon>Pterygota</taxon>
        <taxon>Neoptera</taxon>
        <taxon>Paraneoptera</taxon>
        <taxon>Hemiptera</taxon>
        <taxon>Heteroptera</taxon>
        <taxon>Panheteroptera</taxon>
        <taxon>Cimicomorpha</taxon>
        <taxon>Miridae</taxon>
        <taxon>Mirini</taxon>
        <taxon>Lygus</taxon>
    </lineage>
</organism>
<evidence type="ECO:0000313" key="2">
    <source>
        <dbReference type="EMBL" id="JAG31547.1"/>
    </source>
</evidence>
<dbReference type="SMART" id="SM00256">
    <property type="entry name" value="FBOX"/>
    <property type="match status" value="1"/>
</dbReference>
<protein>
    <submittedName>
        <fullName evidence="2">F-box/WD repeat-containing protein 9</fullName>
    </submittedName>
</protein>
<reference evidence="2" key="1">
    <citation type="journal article" date="2014" name="PLoS ONE">
        <title>Transcriptome-Based Identification of ABC Transporters in the Western Tarnished Plant Bug Lygus hesperus.</title>
        <authorList>
            <person name="Hull J.J."/>
            <person name="Chaney K."/>
            <person name="Geib S.M."/>
            <person name="Fabrick J.A."/>
            <person name="Brent C.S."/>
            <person name="Walsh D."/>
            <person name="Lavine L.C."/>
        </authorList>
    </citation>
    <scope>NUCLEOTIDE SEQUENCE</scope>
</reference>
<dbReference type="PANTHER" id="PTHR19855:SF34">
    <property type="entry name" value="F-BOX_WD REPEAT-CONTAINING PROTEIN 9"/>
    <property type="match status" value="1"/>
</dbReference>
<dbReference type="InterPro" id="IPR036047">
    <property type="entry name" value="F-box-like_dom_sf"/>
</dbReference>
<feature type="domain" description="F-box" evidence="1">
    <location>
        <begin position="12"/>
        <end position="59"/>
    </location>
</feature>
<name>A0A0A9YEN8_LYGHE</name>
<proteinExistence type="predicted"/>
<dbReference type="InterPro" id="IPR036322">
    <property type="entry name" value="WD40_repeat_dom_sf"/>
</dbReference>
<dbReference type="SUPFAM" id="SSF50978">
    <property type="entry name" value="WD40 repeat-like"/>
    <property type="match status" value="1"/>
</dbReference>
<dbReference type="Pfam" id="PF00400">
    <property type="entry name" value="WD40"/>
    <property type="match status" value="1"/>
</dbReference>
<dbReference type="SMART" id="SM00320">
    <property type="entry name" value="WD40"/>
    <property type="match status" value="3"/>
</dbReference>
<dbReference type="PANTHER" id="PTHR19855">
    <property type="entry name" value="WD40 REPEAT PROTEIN 12, 37"/>
    <property type="match status" value="1"/>
</dbReference>
<dbReference type="Gene3D" id="2.130.10.10">
    <property type="entry name" value="YVTN repeat-like/Quinoprotein amine dehydrogenase"/>
    <property type="match status" value="1"/>
</dbReference>
<dbReference type="InterPro" id="IPR001810">
    <property type="entry name" value="F-box_dom"/>
</dbReference>
<dbReference type="SUPFAM" id="SSF81383">
    <property type="entry name" value="F-box domain"/>
    <property type="match status" value="1"/>
</dbReference>
<dbReference type="InterPro" id="IPR001680">
    <property type="entry name" value="WD40_rpt"/>
</dbReference>
<dbReference type="AlphaFoldDB" id="A0A0A9YEN8"/>
<accession>A0A0A9YEN8</accession>
<dbReference type="InterPro" id="IPR015943">
    <property type="entry name" value="WD40/YVTN_repeat-like_dom_sf"/>
</dbReference>
<gene>
    <name evidence="2" type="primary">FBXW9_0</name>
    <name evidence="2" type="ORF">CM83_1279</name>
</gene>
<dbReference type="PROSITE" id="PS50181">
    <property type="entry name" value="FBOX"/>
    <property type="match status" value="1"/>
</dbReference>
<sequence length="402" mass="45754">MMRLFKTQPKSNGDISQLPVEILLIIFNQLDPIFLVKTVANVCKRFRTVLLDEEYWKIVYHRLLKSYQSVEDVPILEHYGLLKDTWRCEPDINWKDVAVRLKSVNDRWNAELDIAKFHSSTETVDTVHLLKDENICITGSRERCIDLWGIESRPYIKSTVVEAHKGWVSCLESFEKDYFLSGSWDSTLTYWNIGESSCNPVWTYDCGRGVMAMAGRRGLVAVGAFSPSIILIDPRIQEKLRSTRFVIHEKPLVSLAFMDNFIISVGRDLKLSVFDLRKLSVVQSVLVCRNGGVPRSLAVRNDIVYVGDSRGFIHLLDANDSFQKFQQIPITNRKYQVTSICPELGTLLAGCTDHTMKVIVPSNPMYVMKVVDVESEITSMSYQNRMLAVGKTNGAIDVFRPG</sequence>